<dbReference type="PANTHER" id="PTHR16071:SF2">
    <property type="entry name" value="FIGNL1-INTERACTING REGULATOR OF RECOMBINATION AND MITOSIS"/>
    <property type="match status" value="1"/>
</dbReference>
<dbReference type="EMBL" id="SEYY01004973">
    <property type="protein sequence ID" value="KAB7503547.1"/>
    <property type="molecule type" value="Genomic_DNA"/>
</dbReference>
<evidence type="ECO:0000313" key="2">
    <source>
        <dbReference type="Proteomes" id="UP000326759"/>
    </source>
</evidence>
<dbReference type="Pfam" id="PF14868">
    <property type="entry name" value="DUF4487"/>
    <property type="match status" value="1"/>
</dbReference>
<sequence length="121" mass="13811">MQNYQSQDISLYTHILINTCAFVSTFDEQEFSVAEKLLFKNALCHCPWKSVFATDVLCFISRYGSASLCESHCTLLITILSETPSMKRDVKKRLIRLLARLLGFAKVSSLRNILTDWLNGE</sequence>
<organism evidence="1 2">
    <name type="scientific">Armadillidium nasatum</name>
    <dbReference type="NCBI Taxonomy" id="96803"/>
    <lineage>
        <taxon>Eukaryota</taxon>
        <taxon>Metazoa</taxon>
        <taxon>Ecdysozoa</taxon>
        <taxon>Arthropoda</taxon>
        <taxon>Crustacea</taxon>
        <taxon>Multicrustacea</taxon>
        <taxon>Malacostraca</taxon>
        <taxon>Eumalacostraca</taxon>
        <taxon>Peracarida</taxon>
        <taxon>Isopoda</taxon>
        <taxon>Oniscidea</taxon>
        <taxon>Crinocheta</taxon>
        <taxon>Armadillidiidae</taxon>
        <taxon>Armadillidium</taxon>
    </lineage>
</organism>
<accession>A0A5N5TBB1</accession>
<comment type="caution">
    <text evidence="1">The sequence shown here is derived from an EMBL/GenBank/DDBJ whole genome shotgun (WGS) entry which is preliminary data.</text>
</comment>
<dbReference type="AlphaFoldDB" id="A0A5N5TBB1"/>
<dbReference type="Proteomes" id="UP000326759">
    <property type="component" value="Unassembled WGS sequence"/>
</dbReference>
<dbReference type="InterPro" id="IPR027902">
    <property type="entry name" value="DUF4487"/>
</dbReference>
<name>A0A5N5TBB1_9CRUS</name>
<dbReference type="OrthoDB" id="6488489at2759"/>
<proteinExistence type="predicted"/>
<dbReference type="PANTHER" id="PTHR16071">
    <property type="entry name" value="CHROMOSOME 1 OPEN READING FRAME 112"/>
    <property type="match status" value="1"/>
</dbReference>
<reference evidence="1 2" key="1">
    <citation type="journal article" date="2019" name="PLoS Biol.">
        <title>Sex chromosomes control vertical transmission of feminizing Wolbachia symbionts in an isopod.</title>
        <authorList>
            <person name="Becking T."/>
            <person name="Chebbi M.A."/>
            <person name="Giraud I."/>
            <person name="Moumen B."/>
            <person name="Laverre T."/>
            <person name="Caubet Y."/>
            <person name="Peccoud J."/>
            <person name="Gilbert C."/>
            <person name="Cordaux R."/>
        </authorList>
    </citation>
    <scope>NUCLEOTIDE SEQUENCE [LARGE SCALE GENOMIC DNA]</scope>
    <source>
        <strain evidence="1">ANa2</strain>
        <tissue evidence="1">Whole body excluding digestive tract and cuticle</tissue>
    </source>
</reference>
<gene>
    <name evidence="1" type="ORF">Anas_06315</name>
</gene>
<evidence type="ECO:0000313" key="1">
    <source>
        <dbReference type="EMBL" id="KAB7503547.1"/>
    </source>
</evidence>
<keyword evidence="2" id="KW-1185">Reference proteome</keyword>
<protein>
    <submittedName>
        <fullName evidence="1">Uncharacterized protein</fullName>
    </submittedName>
</protein>
<feature type="non-terminal residue" evidence="1">
    <location>
        <position position="121"/>
    </location>
</feature>